<dbReference type="Pfam" id="PF07995">
    <property type="entry name" value="GSDH"/>
    <property type="match status" value="1"/>
</dbReference>
<evidence type="ECO:0000313" key="3">
    <source>
        <dbReference type="EMBL" id="MFC4715930.1"/>
    </source>
</evidence>
<sequence>MRPGPVAIGKTTAYLGIALACAVSITACTAQPSAPPVNVSNSGSASQTAEPRIVADELNAPWSMVFAESTLLVSERDSGRILEIDTEGNQRQVSKLNDVVHGGEGGLLGLAYQRPYLFAYSTAAEGNRIQRFEVTGEAGNLSLTNPQTLISGLPSATIHNGGRLAIGPDLMLYATVGDAGNESLAQDLDSFGGKILRLTINGEVPEDNPFPDSPVFSFGHRNPQGLAWASDGTMYASEFGQNRWDELNLIRAGANYGWPVTEGIANNADYVDPLQQWSTESASPSGMSIHQDALYVANLRGERLRIIDLSSPSDSTEAFTGSYGRFRDAVVTAAGELWVLTNNTDGRGTAQESDDKILGIFPAKFTQ</sequence>
<gene>
    <name evidence="3" type="ORF">ACFO7V_07215</name>
</gene>
<dbReference type="RefSeq" id="WP_346060027.1">
    <property type="nucleotide sequence ID" value="NZ_BAAAVQ010000070.1"/>
</dbReference>
<name>A0ABV9MK05_9MICC</name>
<comment type="caution">
    <text evidence="3">The sequence shown here is derived from an EMBL/GenBank/DDBJ whole genome shotgun (WGS) entry which is preliminary data.</text>
</comment>
<dbReference type="InterPro" id="IPR011042">
    <property type="entry name" value="6-blade_b-propeller_TolB-like"/>
</dbReference>
<protein>
    <submittedName>
        <fullName evidence="3">PQQ-dependent sugar dehydrogenase</fullName>
    </submittedName>
</protein>
<dbReference type="SUPFAM" id="SSF50952">
    <property type="entry name" value="Soluble quinoprotein glucose dehydrogenase"/>
    <property type="match status" value="1"/>
</dbReference>
<dbReference type="PANTHER" id="PTHR19328:SF13">
    <property type="entry name" value="HIPL1 PROTEIN"/>
    <property type="match status" value="1"/>
</dbReference>
<feature type="chain" id="PRO_5045574064" evidence="1">
    <location>
        <begin position="31"/>
        <end position="367"/>
    </location>
</feature>
<dbReference type="PROSITE" id="PS51257">
    <property type="entry name" value="PROKAR_LIPOPROTEIN"/>
    <property type="match status" value="1"/>
</dbReference>
<dbReference type="PANTHER" id="PTHR19328">
    <property type="entry name" value="HEDGEHOG-INTERACTING PROTEIN"/>
    <property type="match status" value="1"/>
</dbReference>
<keyword evidence="1" id="KW-0732">Signal</keyword>
<feature type="signal peptide" evidence="1">
    <location>
        <begin position="1"/>
        <end position="30"/>
    </location>
</feature>
<dbReference type="InterPro" id="IPR011041">
    <property type="entry name" value="Quinoprot_gluc/sorb_DH_b-prop"/>
</dbReference>
<feature type="domain" description="Glucose/Sorbosone dehydrogenase" evidence="2">
    <location>
        <begin position="58"/>
        <end position="347"/>
    </location>
</feature>
<dbReference type="InterPro" id="IPR012938">
    <property type="entry name" value="Glc/Sorbosone_DH"/>
</dbReference>
<proteinExistence type="predicted"/>
<accession>A0ABV9MK05</accession>
<evidence type="ECO:0000259" key="2">
    <source>
        <dbReference type="Pfam" id="PF07995"/>
    </source>
</evidence>
<organism evidence="3 4">
    <name type="scientific">Glutamicibacter bergerei</name>
    <dbReference type="NCBI Taxonomy" id="256702"/>
    <lineage>
        <taxon>Bacteria</taxon>
        <taxon>Bacillati</taxon>
        <taxon>Actinomycetota</taxon>
        <taxon>Actinomycetes</taxon>
        <taxon>Micrococcales</taxon>
        <taxon>Micrococcaceae</taxon>
        <taxon>Glutamicibacter</taxon>
    </lineage>
</organism>
<evidence type="ECO:0000313" key="4">
    <source>
        <dbReference type="Proteomes" id="UP001595884"/>
    </source>
</evidence>
<dbReference type="EMBL" id="JBHSHE010000030">
    <property type="protein sequence ID" value="MFC4715930.1"/>
    <property type="molecule type" value="Genomic_DNA"/>
</dbReference>
<keyword evidence="4" id="KW-1185">Reference proteome</keyword>
<evidence type="ECO:0000256" key="1">
    <source>
        <dbReference type="SAM" id="SignalP"/>
    </source>
</evidence>
<dbReference type="Proteomes" id="UP001595884">
    <property type="component" value="Unassembled WGS sequence"/>
</dbReference>
<reference evidence="4" key="1">
    <citation type="journal article" date="2019" name="Int. J. Syst. Evol. Microbiol.">
        <title>The Global Catalogue of Microorganisms (GCM) 10K type strain sequencing project: providing services to taxonomists for standard genome sequencing and annotation.</title>
        <authorList>
            <consortium name="The Broad Institute Genomics Platform"/>
            <consortium name="The Broad Institute Genome Sequencing Center for Infectious Disease"/>
            <person name="Wu L."/>
            <person name="Ma J."/>
        </authorList>
    </citation>
    <scope>NUCLEOTIDE SEQUENCE [LARGE SCALE GENOMIC DNA]</scope>
    <source>
        <strain evidence="4">CGMCC 1.12849</strain>
    </source>
</reference>
<dbReference type="Gene3D" id="2.120.10.30">
    <property type="entry name" value="TolB, C-terminal domain"/>
    <property type="match status" value="1"/>
</dbReference>